<keyword evidence="5" id="KW-1185">Reference proteome</keyword>
<reference evidence="4 5" key="1">
    <citation type="submission" date="2024-07" db="EMBL/GenBank/DDBJ databases">
        <title>Section-level genome sequencing and comparative genomics of Aspergillus sections Usti and Cavernicolus.</title>
        <authorList>
            <consortium name="Lawrence Berkeley National Laboratory"/>
            <person name="Nybo J.L."/>
            <person name="Vesth T.C."/>
            <person name="Theobald S."/>
            <person name="Frisvad J.C."/>
            <person name="Larsen T.O."/>
            <person name="Kjaerboelling I."/>
            <person name="Rothschild-Mancinelli K."/>
            <person name="Lyhne E.K."/>
            <person name="Kogle M.E."/>
            <person name="Barry K."/>
            <person name="Clum A."/>
            <person name="Na H."/>
            <person name="Ledsgaard L."/>
            <person name="Lin J."/>
            <person name="Lipzen A."/>
            <person name="Kuo A."/>
            <person name="Riley R."/>
            <person name="Mondo S."/>
            <person name="LaButti K."/>
            <person name="Haridas S."/>
            <person name="Pangalinan J."/>
            <person name="Salamov A.A."/>
            <person name="Simmons B.A."/>
            <person name="Magnuson J.K."/>
            <person name="Chen J."/>
            <person name="Drula E."/>
            <person name="Henrissat B."/>
            <person name="Wiebenga A."/>
            <person name="Lubbers R.J."/>
            <person name="Gomes A.C."/>
            <person name="Makela M.R."/>
            <person name="Stajich J."/>
            <person name="Grigoriev I.V."/>
            <person name="Mortensen U.H."/>
            <person name="De vries R.P."/>
            <person name="Baker S.E."/>
            <person name="Andersen M.R."/>
        </authorList>
    </citation>
    <scope>NUCLEOTIDE SEQUENCE [LARGE SCALE GENOMIC DNA]</scope>
    <source>
        <strain evidence="4 5">CBS 600.67</strain>
    </source>
</reference>
<feature type="transmembrane region" description="Helical" evidence="3">
    <location>
        <begin position="139"/>
        <end position="163"/>
    </location>
</feature>
<comment type="caution">
    <text evidence="4">The sequence shown here is derived from an EMBL/GenBank/DDBJ whole genome shotgun (WGS) entry which is preliminary data.</text>
</comment>
<gene>
    <name evidence="4" type="ORF">BDW59DRAFT_176990</name>
</gene>
<protein>
    <recommendedName>
        <fullName evidence="6">Carbohydrate-binding module family 18 protein</fullName>
    </recommendedName>
</protein>
<keyword evidence="3" id="KW-0472">Membrane</keyword>
<dbReference type="Proteomes" id="UP001610335">
    <property type="component" value="Unassembled WGS sequence"/>
</dbReference>
<evidence type="ECO:0000313" key="5">
    <source>
        <dbReference type="Proteomes" id="UP001610335"/>
    </source>
</evidence>
<evidence type="ECO:0000256" key="2">
    <source>
        <dbReference type="ARBA" id="ARBA00023026"/>
    </source>
</evidence>
<evidence type="ECO:0000256" key="3">
    <source>
        <dbReference type="SAM" id="Phobius"/>
    </source>
</evidence>
<evidence type="ECO:0000256" key="1">
    <source>
        <dbReference type="ARBA" id="ARBA00022669"/>
    </source>
</evidence>
<keyword evidence="3" id="KW-0812">Transmembrane</keyword>
<evidence type="ECO:0000313" key="4">
    <source>
        <dbReference type="EMBL" id="KAL2812352.1"/>
    </source>
</evidence>
<sequence>MDTNIPIPTIFLSVTFYMTPVPVTIQPQPTYLINYPDPLINLAPVTIRADPTPTASSCTGDKCRKHNCILFGCDGSYSLFSCNSSCGIYRYSSGCSIIGCIVNCLLRSCGGLGCLLPGSCGNIQGSNSSNSSNKYDSPAIVLVCTYLVTSYSTWYLALFLTIIETNCVTSMACNRQDIVVIIIPGSLQCSVDPNILKILSVKQAADQTIINREQIPLKTLIVIQTITIINTLTIIVTVVVLLSATANSRTILFFYIFKVYNIKGWSTDGSKKLKGKEKGCSTLTGWEWDEHTSTHLSYIYFNLLFLMKAGCVERAIMSVGGPKLSCEYQGRTSVLEGKQSIEIDSLAQALLLRHQLIKTAPLYMPESWGPGNTEIFMTTIEETSKSTYTTEIVLGTKEASITGTLMSTTISMIISATPSNPLNPSTDSLCGATNSGQTCLSLSFGDCCSGSSYYRDTAEYCGTECQPEFGTCSPSTGPLVLTDGLCSQMSNLVGAGYCRSLNMYYRTGYQEAFGSCV</sequence>
<accession>A0ABR4HC29</accession>
<dbReference type="Gene3D" id="3.30.60.10">
    <property type="entry name" value="Endochitinase-like"/>
    <property type="match status" value="1"/>
</dbReference>
<name>A0ABR4HC29_9EURO</name>
<keyword evidence="3" id="KW-1133">Transmembrane helix</keyword>
<organism evidence="4 5">
    <name type="scientific">Aspergillus cavernicola</name>
    <dbReference type="NCBI Taxonomy" id="176166"/>
    <lineage>
        <taxon>Eukaryota</taxon>
        <taxon>Fungi</taxon>
        <taxon>Dikarya</taxon>
        <taxon>Ascomycota</taxon>
        <taxon>Pezizomycotina</taxon>
        <taxon>Eurotiomycetes</taxon>
        <taxon>Eurotiomycetidae</taxon>
        <taxon>Eurotiales</taxon>
        <taxon>Aspergillaceae</taxon>
        <taxon>Aspergillus</taxon>
        <taxon>Aspergillus subgen. Nidulantes</taxon>
    </lineage>
</organism>
<keyword evidence="2" id="KW-0843">Virulence</keyword>
<proteinExistence type="predicted"/>
<keyword evidence="1" id="KW-0147">Chitin-binding</keyword>
<feature type="transmembrane region" description="Helical" evidence="3">
    <location>
        <begin position="220"/>
        <end position="242"/>
    </location>
</feature>
<dbReference type="InterPro" id="IPR036861">
    <property type="entry name" value="Endochitinase-like_sf"/>
</dbReference>
<evidence type="ECO:0008006" key="6">
    <source>
        <dbReference type="Google" id="ProtNLM"/>
    </source>
</evidence>
<dbReference type="EMBL" id="JBFXLS010000183">
    <property type="protein sequence ID" value="KAL2812352.1"/>
    <property type="molecule type" value="Genomic_DNA"/>
</dbReference>